<dbReference type="RefSeq" id="XP_002486249.1">
    <property type="nucleotide sequence ID" value="XM_002486204.1"/>
</dbReference>
<comment type="subcellular location">
    <subcellularLocation>
        <location evidence="1">Membrane</location>
        <topology evidence="1">Multi-pass membrane protein</topology>
    </subcellularLocation>
</comment>
<evidence type="ECO:0008006" key="8">
    <source>
        <dbReference type="Google" id="ProtNLM"/>
    </source>
</evidence>
<evidence type="ECO:0000313" key="7">
    <source>
        <dbReference type="Proteomes" id="UP000001745"/>
    </source>
</evidence>
<dbReference type="OrthoDB" id="194139at2759"/>
<sequence length="290" mass="31635">MYVRWDFLDSQGPPFLLQPVTTKAKTLRDNLRLINALTYFLSSDLNVTFLLLVSFAVTLSGQATALLQYTTRKYHWSYSKIKHTSLTVLLHIIQQHDNVLKQATILSSVNGVVELAGVLVILPSMSRLLLKRMGVNATIKDLWLSRATALCFTIGLLLMSLAPEPAILIIGLVVAALGTPVHLIARSLVTSLVLPDQVSVLYTAIAVVESVGILLAKPFLANTFQWGMKLGDTWLGLPFLAASVISLLAFLLICGVDLSRKRQPPSAQSVGNVAFSMNEDQNGIDGLRNV</sequence>
<dbReference type="InParanoid" id="B8MNC2"/>
<evidence type="ECO:0000256" key="4">
    <source>
        <dbReference type="ARBA" id="ARBA00023136"/>
    </source>
</evidence>
<dbReference type="GO" id="GO:0016020">
    <property type="term" value="C:membrane"/>
    <property type="evidence" value="ECO:0007669"/>
    <property type="project" value="UniProtKB-SubCell"/>
</dbReference>
<dbReference type="GO" id="GO:0022857">
    <property type="term" value="F:transmembrane transporter activity"/>
    <property type="evidence" value="ECO:0007669"/>
    <property type="project" value="TreeGrafter"/>
</dbReference>
<accession>B8MNC2</accession>
<evidence type="ECO:0000256" key="3">
    <source>
        <dbReference type="ARBA" id="ARBA00022989"/>
    </source>
</evidence>
<feature type="transmembrane region" description="Helical" evidence="5">
    <location>
        <begin position="33"/>
        <end position="57"/>
    </location>
</feature>
<feature type="transmembrane region" description="Helical" evidence="5">
    <location>
        <begin position="167"/>
        <end position="188"/>
    </location>
</feature>
<dbReference type="SUPFAM" id="SSF103473">
    <property type="entry name" value="MFS general substrate transporter"/>
    <property type="match status" value="1"/>
</dbReference>
<dbReference type="GeneID" id="8100818"/>
<dbReference type="PhylomeDB" id="B8MNC2"/>
<dbReference type="HOGENOM" id="CLU_960359_0_0_1"/>
<evidence type="ECO:0000256" key="2">
    <source>
        <dbReference type="ARBA" id="ARBA00022692"/>
    </source>
</evidence>
<keyword evidence="3 5" id="KW-1133">Transmembrane helix</keyword>
<keyword evidence="4 5" id="KW-0472">Membrane</keyword>
<evidence type="ECO:0000313" key="6">
    <source>
        <dbReference type="EMBL" id="EED14011.1"/>
    </source>
</evidence>
<dbReference type="VEuPathDB" id="FungiDB:TSTA_102410"/>
<name>B8MNC2_TALSN</name>
<dbReference type="OMA" id="IAVWRIQ"/>
<organism evidence="6 7">
    <name type="scientific">Talaromyces stipitatus (strain ATCC 10500 / CBS 375.48 / QM 6759 / NRRL 1006)</name>
    <name type="common">Penicillium stipitatum</name>
    <dbReference type="NCBI Taxonomy" id="441959"/>
    <lineage>
        <taxon>Eukaryota</taxon>
        <taxon>Fungi</taxon>
        <taxon>Dikarya</taxon>
        <taxon>Ascomycota</taxon>
        <taxon>Pezizomycotina</taxon>
        <taxon>Eurotiomycetes</taxon>
        <taxon>Eurotiomycetidae</taxon>
        <taxon>Eurotiales</taxon>
        <taxon>Trichocomaceae</taxon>
        <taxon>Talaromyces</taxon>
        <taxon>Talaromyces sect. Talaromyces</taxon>
    </lineage>
</organism>
<feature type="transmembrane region" description="Helical" evidence="5">
    <location>
        <begin position="143"/>
        <end position="161"/>
    </location>
</feature>
<protein>
    <recommendedName>
        <fullName evidence="8">MFS transporter</fullName>
    </recommendedName>
</protein>
<gene>
    <name evidence="6" type="ORF">TSTA_102410</name>
</gene>
<evidence type="ECO:0000256" key="5">
    <source>
        <dbReference type="SAM" id="Phobius"/>
    </source>
</evidence>
<feature type="transmembrane region" description="Helical" evidence="5">
    <location>
        <begin position="200"/>
        <end position="221"/>
    </location>
</feature>
<feature type="transmembrane region" description="Helical" evidence="5">
    <location>
        <begin position="233"/>
        <end position="256"/>
    </location>
</feature>
<keyword evidence="7" id="KW-1185">Reference proteome</keyword>
<dbReference type="PANTHER" id="PTHR23507">
    <property type="entry name" value="ZGC:174356"/>
    <property type="match status" value="1"/>
</dbReference>
<dbReference type="AlphaFoldDB" id="B8MNC2"/>
<proteinExistence type="predicted"/>
<dbReference type="Proteomes" id="UP000001745">
    <property type="component" value="Unassembled WGS sequence"/>
</dbReference>
<dbReference type="EMBL" id="EQ962658">
    <property type="protein sequence ID" value="EED14011.1"/>
    <property type="molecule type" value="Genomic_DNA"/>
</dbReference>
<dbReference type="eggNOG" id="ENOG502QWBF">
    <property type="taxonomic scope" value="Eukaryota"/>
</dbReference>
<keyword evidence="2 5" id="KW-0812">Transmembrane</keyword>
<reference evidence="7" key="1">
    <citation type="journal article" date="2015" name="Genome Announc.">
        <title>Genome sequence of the AIDS-associated pathogen Penicillium marneffei (ATCC18224) and its near taxonomic relative Talaromyces stipitatus (ATCC10500).</title>
        <authorList>
            <person name="Nierman W.C."/>
            <person name="Fedorova-Abrams N.D."/>
            <person name="Andrianopoulos A."/>
        </authorList>
    </citation>
    <scope>NUCLEOTIDE SEQUENCE [LARGE SCALE GENOMIC DNA]</scope>
    <source>
        <strain evidence="7">ATCC 10500 / CBS 375.48 / QM 6759 / NRRL 1006</strain>
    </source>
</reference>
<dbReference type="PANTHER" id="PTHR23507:SF1">
    <property type="entry name" value="FI18259P1-RELATED"/>
    <property type="match status" value="1"/>
</dbReference>
<dbReference type="InterPro" id="IPR036259">
    <property type="entry name" value="MFS_trans_sf"/>
</dbReference>
<evidence type="ECO:0000256" key="1">
    <source>
        <dbReference type="ARBA" id="ARBA00004141"/>
    </source>
</evidence>